<dbReference type="InterPro" id="IPR036390">
    <property type="entry name" value="WH_DNA-bd_sf"/>
</dbReference>
<evidence type="ECO:0000313" key="6">
    <source>
        <dbReference type="Proteomes" id="UP000000238"/>
    </source>
</evidence>
<dbReference type="SMART" id="SM00344">
    <property type="entry name" value="HTH_ASNC"/>
    <property type="match status" value="1"/>
</dbReference>
<dbReference type="InterPro" id="IPR011008">
    <property type="entry name" value="Dimeric_a/b-barrel"/>
</dbReference>
<dbReference type="CDD" id="cd00090">
    <property type="entry name" value="HTH_ARSR"/>
    <property type="match status" value="1"/>
</dbReference>
<dbReference type="Gene3D" id="1.10.10.10">
    <property type="entry name" value="Winged helix-like DNA-binding domain superfamily/Winged helix DNA-binding domain"/>
    <property type="match status" value="1"/>
</dbReference>
<keyword evidence="2" id="KW-0238">DNA-binding</keyword>
<dbReference type="SUPFAM" id="SSF46785">
    <property type="entry name" value="Winged helix' DNA-binding domain"/>
    <property type="match status" value="1"/>
</dbReference>
<keyword evidence="3" id="KW-0804">Transcription</keyword>
<evidence type="ECO:0000256" key="2">
    <source>
        <dbReference type="ARBA" id="ARBA00023125"/>
    </source>
</evidence>
<name>Q2SA71_HAHCH</name>
<dbReference type="InterPro" id="IPR000485">
    <property type="entry name" value="AsnC-type_HTH_dom"/>
</dbReference>
<dbReference type="InterPro" id="IPR011991">
    <property type="entry name" value="ArsR-like_HTH"/>
</dbReference>
<dbReference type="EMBL" id="CP000155">
    <property type="protein sequence ID" value="ABC32453.1"/>
    <property type="molecule type" value="Genomic_DNA"/>
</dbReference>
<dbReference type="Pfam" id="PF01037">
    <property type="entry name" value="AsnC_trans_reg"/>
    <property type="match status" value="1"/>
</dbReference>
<gene>
    <name evidence="5" type="ordered locus">HCH_05802</name>
</gene>
<dbReference type="Proteomes" id="UP000000238">
    <property type="component" value="Chromosome"/>
</dbReference>
<dbReference type="GO" id="GO:0006355">
    <property type="term" value="P:regulation of DNA-templated transcription"/>
    <property type="evidence" value="ECO:0007669"/>
    <property type="project" value="UniProtKB-ARBA"/>
</dbReference>
<dbReference type="HOGENOM" id="CLU_091233_5_3_6"/>
<dbReference type="InterPro" id="IPR036388">
    <property type="entry name" value="WH-like_DNA-bd_sf"/>
</dbReference>
<keyword evidence="6" id="KW-1185">Reference proteome</keyword>
<evidence type="ECO:0000313" key="5">
    <source>
        <dbReference type="EMBL" id="ABC32453.1"/>
    </source>
</evidence>
<dbReference type="Pfam" id="PF13412">
    <property type="entry name" value="HTH_24"/>
    <property type="match status" value="1"/>
</dbReference>
<dbReference type="InterPro" id="IPR019887">
    <property type="entry name" value="Tscrpt_reg_AsnC/Lrp_C"/>
</dbReference>
<dbReference type="GO" id="GO:0005829">
    <property type="term" value="C:cytosol"/>
    <property type="evidence" value="ECO:0007669"/>
    <property type="project" value="TreeGrafter"/>
</dbReference>
<dbReference type="STRING" id="349521.HCH_05802"/>
<protein>
    <submittedName>
        <fullName evidence="5">Transcriptional regulator</fullName>
    </submittedName>
</protein>
<dbReference type="AlphaFoldDB" id="Q2SA71"/>
<sequence length="163" mass="18648">MWIKRRFMVDLSSILVGEPVDKFDEKILQSLRENARQPVSAIAEKVSLSRSAVTDRIRKMEETGIIRGYQVLVTQAREDQVSVYLEISYNEIQCTEMAQILRTIPEIKVCHGVAGDTDMMLFLKAPNMARIHEIRDRLTAIHGVGKIKTHVVMSEYINEFLNA</sequence>
<feature type="domain" description="HTH asnC-type" evidence="4">
    <location>
        <begin position="20"/>
        <end position="81"/>
    </location>
</feature>
<dbReference type="SUPFAM" id="SSF54909">
    <property type="entry name" value="Dimeric alpha+beta barrel"/>
    <property type="match status" value="1"/>
</dbReference>
<proteinExistence type="predicted"/>
<dbReference type="GO" id="GO:0043565">
    <property type="term" value="F:sequence-specific DNA binding"/>
    <property type="evidence" value="ECO:0007669"/>
    <property type="project" value="InterPro"/>
</dbReference>
<dbReference type="Gene3D" id="3.30.70.920">
    <property type="match status" value="1"/>
</dbReference>
<accession>Q2SA71</accession>
<dbReference type="PROSITE" id="PS50956">
    <property type="entry name" value="HTH_ASNC_2"/>
    <property type="match status" value="1"/>
</dbReference>
<evidence type="ECO:0000256" key="1">
    <source>
        <dbReference type="ARBA" id="ARBA00023015"/>
    </source>
</evidence>
<dbReference type="PRINTS" id="PR00033">
    <property type="entry name" value="HTHASNC"/>
</dbReference>
<organism evidence="5 6">
    <name type="scientific">Hahella chejuensis (strain KCTC 2396)</name>
    <dbReference type="NCBI Taxonomy" id="349521"/>
    <lineage>
        <taxon>Bacteria</taxon>
        <taxon>Pseudomonadati</taxon>
        <taxon>Pseudomonadota</taxon>
        <taxon>Gammaproteobacteria</taxon>
        <taxon>Oceanospirillales</taxon>
        <taxon>Hahellaceae</taxon>
        <taxon>Hahella</taxon>
    </lineage>
</organism>
<reference evidence="5 6" key="1">
    <citation type="journal article" date="2005" name="Nucleic Acids Res.">
        <title>Genomic blueprint of Hahella chejuensis, a marine microbe producing an algicidal agent.</title>
        <authorList>
            <person name="Jeong H."/>
            <person name="Yim J.H."/>
            <person name="Lee C."/>
            <person name="Choi S.-H."/>
            <person name="Park Y.K."/>
            <person name="Yoon S.H."/>
            <person name="Hur C.-G."/>
            <person name="Kang H.-Y."/>
            <person name="Kim D."/>
            <person name="Lee H.H."/>
            <person name="Park K.H."/>
            <person name="Park S.-H."/>
            <person name="Park H.-S."/>
            <person name="Lee H.K."/>
            <person name="Oh T.K."/>
            <person name="Kim J.F."/>
        </authorList>
    </citation>
    <scope>NUCLEOTIDE SEQUENCE [LARGE SCALE GENOMIC DNA]</scope>
    <source>
        <strain evidence="5 6">KCTC 2396</strain>
    </source>
</reference>
<keyword evidence="1" id="KW-0805">Transcription regulation</keyword>
<dbReference type="InterPro" id="IPR019888">
    <property type="entry name" value="Tscrpt_reg_AsnC-like"/>
</dbReference>
<evidence type="ECO:0000259" key="4">
    <source>
        <dbReference type="PROSITE" id="PS50956"/>
    </source>
</evidence>
<evidence type="ECO:0000256" key="3">
    <source>
        <dbReference type="ARBA" id="ARBA00023163"/>
    </source>
</evidence>
<dbReference type="KEGG" id="hch:HCH_05802"/>
<dbReference type="eggNOG" id="COG1522">
    <property type="taxonomic scope" value="Bacteria"/>
</dbReference>
<dbReference type="PANTHER" id="PTHR30154:SF34">
    <property type="entry name" value="TRANSCRIPTIONAL REGULATOR AZLB"/>
    <property type="match status" value="1"/>
</dbReference>
<dbReference type="GO" id="GO:0043200">
    <property type="term" value="P:response to amino acid"/>
    <property type="evidence" value="ECO:0007669"/>
    <property type="project" value="TreeGrafter"/>
</dbReference>
<dbReference type="PANTHER" id="PTHR30154">
    <property type="entry name" value="LEUCINE-RESPONSIVE REGULATORY PROTEIN"/>
    <property type="match status" value="1"/>
</dbReference>